<gene>
    <name evidence="7" type="ORF">A4U43_C02F1730</name>
</gene>
<dbReference type="Gramene" id="ONK76965">
    <property type="protein sequence ID" value="ONK76965"/>
    <property type="gene ID" value="A4U43_C02F1730"/>
</dbReference>
<dbReference type="Gene3D" id="1.20.1250.20">
    <property type="entry name" value="MFS general substrate transporter like domains"/>
    <property type="match status" value="1"/>
</dbReference>
<name>A0A5P1FF09_ASPOF</name>
<evidence type="ECO:0000313" key="8">
    <source>
        <dbReference type="Proteomes" id="UP000243459"/>
    </source>
</evidence>
<proteinExistence type="inferred from homology"/>
<feature type="transmembrane region" description="Helical" evidence="6">
    <location>
        <begin position="73"/>
        <end position="90"/>
    </location>
</feature>
<dbReference type="GO" id="GO:0055075">
    <property type="term" value="P:potassium ion homeostasis"/>
    <property type="evidence" value="ECO:0007669"/>
    <property type="project" value="InterPro"/>
</dbReference>
<evidence type="ECO:0000313" key="7">
    <source>
        <dbReference type="EMBL" id="ONK76965.1"/>
    </source>
</evidence>
<feature type="transmembrane region" description="Helical" evidence="6">
    <location>
        <begin position="198"/>
        <end position="218"/>
    </location>
</feature>
<feature type="transmembrane region" description="Helical" evidence="6">
    <location>
        <begin position="411"/>
        <end position="430"/>
    </location>
</feature>
<dbReference type="AlphaFoldDB" id="A0A5P1FF09"/>
<dbReference type="InterPro" id="IPR036259">
    <property type="entry name" value="MFS_trans_sf"/>
</dbReference>
<reference evidence="8" key="1">
    <citation type="journal article" date="2017" name="Nat. Commun.">
        <title>The asparagus genome sheds light on the origin and evolution of a young Y chromosome.</title>
        <authorList>
            <person name="Harkess A."/>
            <person name="Zhou J."/>
            <person name="Xu C."/>
            <person name="Bowers J.E."/>
            <person name="Van der Hulst R."/>
            <person name="Ayyampalayam S."/>
            <person name="Mercati F."/>
            <person name="Riccardi P."/>
            <person name="McKain M.R."/>
            <person name="Kakrana A."/>
            <person name="Tang H."/>
            <person name="Ray J."/>
            <person name="Groenendijk J."/>
            <person name="Arikit S."/>
            <person name="Mathioni S.M."/>
            <person name="Nakano M."/>
            <person name="Shan H."/>
            <person name="Telgmann-Rauber A."/>
            <person name="Kanno A."/>
            <person name="Yue Z."/>
            <person name="Chen H."/>
            <person name="Li W."/>
            <person name="Chen Y."/>
            <person name="Xu X."/>
            <person name="Zhang Y."/>
            <person name="Luo S."/>
            <person name="Chen H."/>
            <person name="Gao J."/>
            <person name="Mao Z."/>
            <person name="Pires J.C."/>
            <person name="Luo M."/>
            <person name="Kudrna D."/>
            <person name="Wing R.A."/>
            <person name="Meyers B.C."/>
            <person name="Yi K."/>
            <person name="Kong H."/>
            <person name="Lavrijsen P."/>
            <person name="Sunseri F."/>
            <person name="Falavigna A."/>
            <person name="Ye Y."/>
            <person name="Leebens-Mack J.H."/>
            <person name="Chen G."/>
        </authorList>
    </citation>
    <scope>NUCLEOTIDE SEQUENCE [LARGE SCALE GENOMIC DNA]</scope>
    <source>
        <strain evidence="8">cv. DH0086</strain>
    </source>
</reference>
<dbReference type="InterPro" id="IPR051951">
    <property type="entry name" value="UNC-93_regulatory"/>
</dbReference>
<feature type="transmembrane region" description="Helical" evidence="6">
    <location>
        <begin position="344"/>
        <end position="364"/>
    </location>
</feature>
<evidence type="ECO:0000256" key="2">
    <source>
        <dbReference type="ARBA" id="ARBA00009172"/>
    </source>
</evidence>
<dbReference type="InterPro" id="IPR044771">
    <property type="entry name" value="UN933_plant"/>
</dbReference>
<evidence type="ECO:0000256" key="3">
    <source>
        <dbReference type="ARBA" id="ARBA00022692"/>
    </source>
</evidence>
<feature type="transmembrane region" description="Helical" evidence="6">
    <location>
        <begin position="168"/>
        <end position="186"/>
    </location>
</feature>
<comment type="subcellular location">
    <subcellularLocation>
        <location evidence="1">Membrane</location>
        <topology evidence="1">Multi-pass membrane protein</topology>
    </subcellularLocation>
</comment>
<feature type="transmembrane region" description="Helical" evidence="6">
    <location>
        <begin position="385"/>
        <end position="405"/>
    </location>
</feature>
<evidence type="ECO:0008006" key="9">
    <source>
        <dbReference type="Google" id="ProtNLM"/>
    </source>
</evidence>
<dbReference type="SUPFAM" id="SSF103473">
    <property type="entry name" value="MFS general substrate transporter"/>
    <property type="match status" value="1"/>
</dbReference>
<keyword evidence="4 6" id="KW-1133">Transmembrane helix</keyword>
<dbReference type="OrthoDB" id="78663at2759"/>
<organism evidence="7 8">
    <name type="scientific">Asparagus officinalis</name>
    <name type="common">Garden asparagus</name>
    <dbReference type="NCBI Taxonomy" id="4686"/>
    <lineage>
        <taxon>Eukaryota</taxon>
        <taxon>Viridiplantae</taxon>
        <taxon>Streptophyta</taxon>
        <taxon>Embryophyta</taxon>
        <taxon>Tracheophyta</taxon>
        <taxon>Spermatophyta</taxon>
        <taxon>Magnoliopsida</taxon>
        <taxon>Liliopsida</taxon>
        <taxon>Asparagales</taxon>
        <taxon>Asparagaceae</taxon>
        <taxon>Asparagoideae</taxon>
        <taxon>Asparagus</taxon>
    </lineage>
</organism>
<dbReference type="CDD" id="cd17338">
    <property type="entry name" value="MFS_unc93_like"/>
    <property type="match status" value="1"/>
</dbReference>
<keyword evidence="3 6" id="KW-0812">Transmembrane</keyword>
<evidence type="ECO:0000256" key="4">
    <source>
        <dbReference type="ARBA" id="ARBA00022989"/>
    </source>
</evidence>
<dbReference type="EMBL" id="CM007382">
    <property type="protein sequence ID" value="ONK76965.1"/>
    <property type="molecule type" value="Genomic_DNA"/>
</dbReference>
<evidence type="ECO:0000256" key="5">
    <source>
        <dbReference type="ARBA" id="ARBA00023136"/>
    </source>
</evidence>
<dbReference type="PANTHER" id="PTHR19444:SF13">
    <property type="entry name" value="PROTEIN UNC-93 HOMOLOG A"/>
    <property type="match status" value="1"/>
</dbReference>
<sequence>MNPDQGDEARPLVVAIEDCPSVEAGQCSPKNHARDAHILSSSFFFIFCAYGAAQNLESTVNTEGDLGTTSMGILYTSFTLFSVVASPVVRGLGTKRALVLSTTGYLLFIASNLKPSWYTMVPASLYLGFTASIIWVSQGTYLTSAARSHARDCHLHEGTVIGNFNGEFWGMFASTQVVGNLISFFLLGDGKEGENTNLLFTVFLGCMILGAALMCFLSKRDEKTESLPGHASVNNLLKSVIAPLLEIRIWLIIPLFAYSGLEQAFVWAEFTKHVVTPALGVSGVGGAMAVFGAADAICSVVAGRLTSGLTSVTRIVAGGAFLQTLVLLWLLFGYSLSSGILGTVYPLVMAAMWAAMWGVGDGVFNTQLNALLGMLFERDTEAVFAQLKLWQSGAIAVVFFLSPYISLQAMLIIMVAAIFVALFGFLYLTLHVERSSDEH</sequence>
<feature type="transmembrane region" description="Helical" evidence="6">
    <location>
        <begin position="278"/>
        <end position="303"/>
    </location>
</feature>
<feature type="transmembrane region" description="Helical" evidence="6">
    <location>
        <begin position="125"/>
        <end position="147"/>
    </location>
</feature>
<feature type="transmembrane region" description="Helical" evidence="6">
    <location>
        <begin position="97"/>
        <end position="113"/>
    </location>
</feature>
<keyword evidence="5 6" id="KW-0472">Membrane</keyword>
<protein>
    <recommendedName>
        <fullName evidence="9">Major facilitator superfamily (MFS) profile domain-containing protein</fullName>
    </recommendedName>
</protein>
<dbReference type="InterPro" id="IPR010291">
    <property type="entry name" value="Ion_channel_UNC-93"/>
</dbReference>
<evidence type="ECO:0000256" key="1">
    <source>
        <dbReference type="ARBA" id="ARBA00004141"/>
    </source>
</evidence>
<dbReference type="PANTHER" id="PTHR19444">
    <property type="entry name" value="UNC-93 RELATED"/>
    <property type="match status" value="1"/>
</dbReference>
<feature type="transmembrane region" description="Helical" evidence="6">
    <location>
        <begin position="315"/>
        <end position="332"/>
    </location>
</feature>
<dbReference type="Proteomes" id="UP000243459">
    <property type="component" value="Chromosome 2"/>
</dbReference>
<accession>A0A5P1FF09</accession>
<feature type="transmembrane region" description="Helical" evidence="6">
    <location>
        <begin position="36"/>
        <end position="53"/>
    </location>
</feature>
<comment type="similarity">
    <text evidence="2">Belongs to the unc-93 family.</text>
</comment>
<evidence type="ECO:0000256" key="6">
    <source>
        <dbReference type="SAM" id="Phobius"/>
    </source>
</evidence>
<dbReference type="Pfam" id="PF05978">
    <property type="entry name" value="UNC-93"/>
    <property type="match status" value="1"/>
</dbReference>
<dbReference type="OMA" id="NTACIIA"/>
<feature type="transmembrane region" description="Helical" evidence="6">
    <location>
        <begin position="239"/>
        <end position="258"/>
    </location>
</feature>
<dbReference type="GO" id="GO:0016020">
    <property type="term" value="C:membrane"/>
    <property type="evidence" value="ECO:0007669"/>
    <property type="project" value="UniProtKB-SubCell"/>
</dbReference>
<keyword evidence="8" id="KW-1185">Reference proteome</keyword>